<dbReference type="AlphaFoldDB" id="A0A6D2JN95"/>
<evidence type="ECO:0000256" key="7">
    <source>
        <dbReference type="SAM" id="SignalP"/>
    </source>
</evidence>
<keyword evidence="5" id="KW-0611">Plant defense</keyword>
<dbReference type="Pfam" id="PF00321">
    <property type="entry name" value="Thionin"/>
    <property type="match status" value="1"/>
</dbReference>
<comment type="subcellular location">
    <subcellularLocation>
        <location evidence="1">Secreted</location>
    </subcellularLocation>
</comment>
<comment type="similarity">
    <text evidence="2">Belongs to the plant thionin (TC 1.C.44) family.</text>
</comment>
<dbReference type="Proteomes" id="UP000467841">
    <property type="component" value="Unassembled WGS sequence"/>
</dbReference>
<keyword evidence="9" id="KW-1185">Reference proteome</keyword>
<evidence type="ECO:0000256" key="1">
    <source>
        <dbReference type="ARBA" id="ARBA00004613"/>
    </source>
</evidence>
<evidence type="ECO:0000256" key="4">
    <source>
        <dbReference type="ARBA" id="ARBA00022656"/>
    </source>
</evidence>
<organism evidence="8 9">
    <name type="scientific">Microthlaspi erraticum</name>
    <dbReference type="NCBI Taxonomy" id="1685480"/>
    <lineage>
        <taxon>Eukaryota</taxon>
        <taxon>Viridiplantae</taxon>
        <taxon>Streptophyta</taxon>
        <taxon>Embryophyta</taxon>
        <taxon>Tracheophyta</taxon>
        <taxon>Spermatophyta</taxon>
        <taxon>Magnoliopsida</taxon>
        <taxon>eudicotyledons</taxon>
        <taxon>Gunneridae</taxon>
        <taxon>Pentapetalae</taxon>
        <taxon>rosids</taxon>
        <taxon>malvids</taxon>
        <taxon>Brassicales</taxon>
        <taxon>Brassicaceae</taxon>
        <taxon>Coluteocarpeae</taxon>
        <taxon>Microthlaspi</taxon>
    </lineage>
</organism>
<feature type="signal peptide" evidence="7">
    <location>
        <begin position="1"/>
        <end position="24"/>
    </location>
</feature>
<dbReference type="OrthoDB" id="653285at2759"/>
<dbReference type="GO" id="GO:0006952">
    <property type="term" value="P:defense response"/>
    <property type="evidence" value="ECO:0007669"/>
    <property type="project" value="UniProtKB-KW"/>
</dbReference>
<evidence type="ECO:0000256" key="5">
    <source>
        <dbReference type="ARBA" id="ARBA00022821"/>
    </source>
</evidence>
<dbReference type="PANTHER" id="PTHR33920">
    <property type="entry name" value="THIONIN-2.1-RELATED"/>
    <property type="match status" value="1"/>
</dbReference>
<comment type="caution">
    <text evidence="8">The sequence shown here is derived from an EMBL/GenBank/DDBJ whole genome shotgun (WGS) entry which is preliminary data.</text>
</comment>
<keyword evidence="7" id="KW-0732">Signal</keyword>
<dbReference type="GO" id="GO:0090729">
    <property type="term" value="F:toxin activity"/>
    <property type="evidence" value="ECO:0007669"/>
    <property type="project" value="UniProtKB-KW"/>
</dbReference>
<evidence type="ECO:0000256" key="3">
    <source>
        <dbReference type="ARBA" id="ARBA00022525"/>
    </source>
</evidence>
<reference evidence="8" key="1">
    <citation type="submission" date="2020-01" db="EMBL/GenBank/DDBJ databases">
        <authorList>
            <person name="Mishra B."/>
        </authorList>
    </citation>
    <scope>NUCLEOTIDE SEQUENCE [LARGE SCALE GENOMIC DNA]</scope>
</reference>
<evidence type="ECO:0000313" key="8">
    <source>
        <dbReference type="EMBL" id="CAA7041567.1"/>
    </source>
</evidence>
<evidence type="ECO:0000313" key="9">
    <source>
        <dbReference type="Proteomes" id="UP000467841"/>
    </source>
</evidence>
<evidence type="ECO:0000256" key="2">
    <source>
        <dbReference type="ARBA" id="ARBA00009872"/>
    </source>
</evidence>
<dbReference type="Gene3D" id="3.30.1350.10">
    <property type="entry name" value="Thionin-like"/>
    <property type="match status" value="1"/>
</dbReference>
<gene>
    <name evidence="8" type="ORF">MERR_LOCUS28802</name>
</gene>
<keyword evidence="3" id="KW-0964">Secreted</keyword>
<dbReference type="EMBL" id="CACVBM020001250">
    <property type="protein sequence ID" value="CAA7041567.1"/>
    <property type="molecule type" value="Genomic_DNA"/>
</dbReference>
<keyword evidence="6" id="KW-1015">Disulfide bond</keyword>
<evidence type="ECO:0000256" key="6">
    <source>
        <dbReference type="ARBA" id="ARBA00023157"/>
    </source>
</evidence>
<dbReference type="InterPro" id="IPR001010">
    <property type="entry name" value="Thionin"/>
</dbReference>
<name>A0A6D2JN95_9BRAS</name>
<dbReference type="SUPFAM" id="SSF57429">
    <property type="entry name" value="Crambin-like"/>
    <property type="match status" value="1"/>
</dbReference>
<dbReference type="PROSITE" id="PS00271">
    <property type="entry name" value="THIONIN"/>
    <property type="match status" value="1"/>
</dbReference>
<dbReference type="PANTHER" id="PTHR33920:SF2">
    <property type="entry name" value="THIONIN-2.1-RELATED"/>
    <property type="match status" value="1"/>
</dbReference>
<sequence length="138" mass="14292">MEGKTVILSVLMMTLFMAQIQIEAANICCPSLSARATYEACSFAPSQFIPCLPLSGCMPAKGDGTCPPGYPNGILKKSGQSDAVSDYCKLGCGLSVCGAMNTLQNTDAKEIVNGAVKQCTKACSIICHKSSLVAVTSA</sequence>
<dbReference type="GO" id="GO:0005576">
    <property type="term" value="C:extracellular region"/>
    <property type="evidence" value="ECO:0007669"/>
    <property type="project" value="UniProtKB-SubCell"/>
</dbReference>
<keyword evidence="4" id="KW-0800">Toxin</keyword>
<dbReference type="InterPro" id="IPR036391">
    <property type="entry name" value="Thionin-like_sf"/>
</dbReference>
<feature type="chain" id="PRO_5025486614" description="Acidic protein" evidence="7">
    <location>
        <begin position="25"/>
        <end position="138"/>
    </location>
</feature>
<accession>A0A6D2JN95</accession>
<proteinExistence type="inferred from homology"/>
<protein>
    <recommendedName>
        <fullName evidence="10">Acidic protein</fullName>
    </recommendedName>
</protein>
<evidence type="ECO:0008006" key="10">
    <source>
        <dbReference type="Google" id="ProtNLM"/>
    </source>
</evidence>